<dbReference type="Proteomes" id="UP001162834">
    <property type="component" value="Chromosome"/>
</dbReference>
<dbReference type="KEGG" id="sbae:DSM104329_01726"/>
<evidence type="ECO:0000313" key="4">
    <source>
        <dbReference type="Proteomes" id="UP001162834"/>
    </source>
</evidence>
<evidence type="ECO:0000259" key="1">
    <source>
        <dbReference type="Pfam" id="PF04471"/>
    </source>
</evidence>
<dbReference type="InterPro" id="IPR041409">
    <property type="entry name" value="RE_AspBHI_N"/>
</dbReference>
<reference evidence="3" key="1">
    <citation type="journal article" date="2022" name="Int. J. Syst. Evol. Microbiol.">
        <title>Pseudomonas aegrilactucae sp. nov. and Pseudomonas morbosilactucae sp. nov., pathogens causing bacterial rot of lettuce in Japan.</title>
        <authorList>
            <person name="Sawada H."/>
            <person name="Fujikawa T."/>
            <person name="Satou M."/>
        </authorList>
    </citation>
    <scope>NUCLEOTIDE SEQUENCE</scope>
    <source>
        <strain evidence="3">0166_1</strain>
    </source>
</reference>
<dbReference type="GO" id="GO:0003677">
    <property type="term" value="F:DNA binding"/>
    <property type="evidence" value="ECO:0007669"/>
    <property type="project" value="InterPro"/>
</dbReference>
<organism evidence="3 4">
    <name type="scientific">Capillimicrobium parvum</name>
    <dbReference type="NCBI Taxonomy" id="2884022"/>
    <lineage>
        <taxon>Bacteria</taxon>
        <taxon>Bacillati</taxon>
        <taxon>Actinomycetota</taxon>
        <taxon>Thermoleophilia</taxon>
        <taxon>Solirubrobacterales</taxon>
        <taxon>Capillimicrobiaceae</taxon>
        <taxon>Capillimicrobium</taxon>
    </lineage>
</organism>
<dbReference type="GO" id="GO:0004519">
    <property type="term" value="F:endonuclease activity"/>
    <property type="evidence" value="ECO:0007669"/>
    <property type="project" value="InterPro"/>
</dbReference>
<evidence type="ECO:0000259" key="2">
    <source>
        <dbReference type="Pfam" id="PF18062"/>
    </source>
</evidence>
<dbReference type="GO" id="GO:0009307">
    <property type="term" value="P:DNA restriction-modification system"/>
    <property type="evidence" value="ECO:0007669"/>
    <property type="project" value="InterPro"/>
</dbReference>
<dbReference type="Gene3D" id="3.40.1350.10">
    <property type="match status" value="1"/>
</dbReference>
<dbReference type="InterPro" id="IPR011856">
    <property type="entry name" value="tRNA_endonuc-like_dom_sf"/>
</dbReference>
<keyword evidence="4" id="KW-1185">Reference proteome</keyword>
<dbReference type="Pfam" id="PF04471">
    <property type="entry name" value="Mrr_cat"/>
    <property type="match status" value="1"/>
</dbReference>
<dbReference type="AlphaFoldDB" id="A0A9E7C076"/>
<evidence type="ECO:0000313" key="3">
    <source>
        <dbReference type="EMBL" id="UGS35339.1"/>
    </source>
</evidence>
<dbReference type="RefSeq" id="WP_259315027.1">
    <property type="nucleotide sequence ID" value="NZ_CP087164.1"/>
</dbReference>
<proteinExistence type="predicted"/>
<protein>
    <recommendedName>
        <fullName evidence="5">Restriction endonuclease</fullName>
    </recommendedName>
</protein>
<dbReference type="Pfam" id="PF18062">
    <property type="entry name" value="RE_AspBHI_N"/>
    <property type="match status" value="1"/>
</dbReference>
<dbReference type="InterPro" id="IPR007560">
    <property type="entry name" value="Restrct_endonuc_IV_Mrr"/>
</dbReference>
<dbReference type="Gene3D" id="2.30.280.20">
    <property type="match status" value="1"/>
</dbReference>
<feature type="domain" description="Restriction endonuclease type IV Mrr" evidence="1">
    <location>
        <begin position="255"/>
        <end position="373"/>
    </location>
</feature>
<evidence type="ECO:0008006" key="5">
    <source>
        <dbReference type="Google" id="ProtNLM"/>
    </source>
</evidence>
<feature type="domain" description="Restriction endonuclease AspBHI N-terminal" evidence="2">
    <location>
        <begin position="27"/>
        <end position="215"/>
    </location>
</feature>
<name>A0A9E7C076_9ACTN</name>
<dbReference type="EMBL" id="CP087164">
    <property type="protein sequence ID" value="UGS35339.1"/>
    <property type="molecule type" value="Genomic_DNA"/>
</dbReference>
<dbReference type="REBASE" id="586792">
    <property type="entry name" value="Sba01661ORF1726P"/>
</dbReference>
<accession>A0A9E7C076</accession>
<sequence>MTERVAFTDLANADLVVNAVYEGGEQGNASDDPLARLLPVGNQGGFRFKGERNSHTYRLAALYTSAADPDWPDRLDINTGLFTYYGDNKKPGSPLHATQRGGNELLRFVFESIHAATPQRGVVPPFLVFQKAQRGPGRHVKFLGLAVPGAADVAPLDDLVAVWRSTAGERFQNYKAVFTILDVATVPRAWITELKEGDPLGEHCPGPFREWVEIGTYRPLESPSTLPYRTTAEQRPQTTQDAALVQAVYEYFKPDPHAFEALAIELWKMAAKEDVSVEATRRSRDSGRDAFGKMFVGPPQAKVPLDFSLEAKCFEPSKGCGVASTSRLISRLRNRHFGVFVTTSYVGPDPSREIHEDNQPVIVIAGRDIAELLKENGKASPEAVHEWLAATFPLGYQAATTPAA</sequence>
<gene>
    <name evidence="3" type="ORF">DSM104329_01726</name>
</gene>